<dbReference type="SUPFAM" id="SSF51621">
    <property type="entry name" value="Phosphoenolpyruvate/pyruvate domain"/>
    <property type="match status" value="1"/>
</dbReference>
<organism evidence="12 13">
    <name type="scientific">Thiogranum longum</name>
    <dbReference type="NCBI Taxonomy" id="1537524"/>
    <lineage>
        <taxon>Bacteria</taxon>
        <taxon>Pseudomonadati</taxon>
        <taxon>Pseudomonadota</taxon>
        <taxon>Gammaproteobacteria</taxon>
        <taxon>Chromatiales</taxon>
        <taxon>Ectothiorhodospiraceae</taxon>
        <taxon>Thiogranum</taxon>
    </lineage>
</organism>
<dbReference type="EC" id="2.1.2.11" evidence="8"/>
<keyword evidence="4 8" id="KW-0566">Pantothenate biosynthesis</keyword>
<evidence type="ECO:0000256" key="2">
    <source>
        <dbReference type="ARBA" id="ARBA00008676"/>
    </source>
</evidence>
<dbReference type="Pfam" id="PF02548">
    <property type="entry name" value="Pantoate_transf"/>
    <property type="match status" value="1"/>
</dbReference>
<feature type="binding site" evidence="8 10">
    <location>
        <position position="116"/>
    </location>
    <ligand>
        <name>3-methyl-2-oxobutanoate</name>
        <dbReference type="ChEBI" id="CHEBI:11851"/>
    </ligand>
</feature>
<sequence length="268" mass="28746">MVDKAPVTTQRLLRMKADGEKIAVVTSYDASFTCLLEDAGVDVLLVGDSLGMVVQGHDSTLPVTLDDMVYHGACVARTAKQALRVVDMPFMSYATVSQALDSAARMMREGGAHMVKLEGGELFYKTVSALTQHGIPVCGHLGLTPQSVHQLGGYRVQGRDEEAARRLLDEAVGLEQAGALMLVLECVPAVLAKQVSERLQIPVIGIGAGVDCDGQVMVLYDMLGITPGKRPKFSHNFLEQGRDIPAALKAYVEAVKAKRFPAPEQTLA</sequence>
<evidence type="ECO:0000313" key="13">
    <source>
        <dbReference type="Proteomes" id="UP000295707"/>
    </source>
</evidence>
<evidence type="ECO:0000256" key="9">
    <source>
        <dbReference type="PIRSR" id="PIRSR000388-1"/>
    </source>
</evidence>
<dbReference type="AlphaFoldDB" id="A0A4R1HC44"/>
<evidence type="ECO:0000256" key="8">
    <source>
        <dbReference type="HAMAP-Rule" id="MF_00156"/>
    </source>
</evidence>
<evidence type="ECO:0000256" key="11">
    <source>
        <dbReference type="PIRSR" id="PIRSR000388-3"/>
    </source>
</evidence>
<keyword evidence="12" id="KW-0489">Methyltransferase</keyword>
<dbReference type="GO" id="GO:0005737">
    <property type="term" value="C:cytoplasm"/>
    <property type="evidence" value="ECO:0007669"/>
    <property type="project" value="UniProtKB-SubCell"/>
</dbReference>
<dbReference type="InterPro" id="IPR003700">
    <property type="entry name" value="Pantoate_hydroxy_MeTrfase"/>
</dbReference>
<dbReference type="FunFam" id="3.20.20.60:FF:000003">
    <property type="entry name" value="3-methyl-2-oxobutanoate hydroxymethyltransferase"/>
    <property type="match status" value="1"/>
</dbReference>
<dbReference type="RefSeq" id="WP_132973286.1">
    <property type="nucleotide sequence ID" value="NZ_SMFX01000001.1"/>
</dbReference>
<dbReference type="InterPro" id="IPR015813">
    <property type="entry name" value="Pyrv/PenolPyrv_kinase-like_dom"/>
</dbReference>
<dbReference type="Gene3D" id="3.20.20.60">
    <property type="entry name" value="Phosphoenolpyruvate-binding domains"/>
    <property type="match status" value="1"/>
</dbReference>
<dbReference type="UniPathway" id="UPA00028">
    <property type="reaction ID" value="UER00003"/>
</dbReference>
<evidence type="ECO:0000256" key="4">
    <source>
        <dbReference type="ARBA" id="ARBA00022655"/>
    </source>
</evidence>
<name>A0A4R1HC44_9GAMM</name>
<dbReference type="HAMAP" id="MF_00156">
    <property type="entry name" value="PanB"/>
    <property type="match status" value="1"/>
</dbReference>
<dbReference type="GO" id="GO:0008168">
    <property type="term" value="F:methyltransferase activity"/>
    <property type="evidence" value="ECO:0007669"/>
    <property type="project" value="UniProtKB-KW"/>
</dbReference>
<comment type="function">
    <text evidence="7 8">Catalyzes the reversible reaction in which hydroxymethyl group from 5,10-methylenetetrahydrofolate is transferred onto alpha-ketoisovalerate to form ketopantoate.</text>
</comment>
<dbReference type="EMBL" id="SMFX01000001">
    <property type="protein sequence ID" value="TCK18998.1"/>
    <property type="molecule type" value="Genomic_DNA"/>
</dbReference>
<accession>A0A4R1HC44</accession>
<comment type="cofactor">
    <cofactor evidence="8 11">
        <name>Mg(2+)</name>
        <dbReference type="ChEBI" id="CHEBI:18420"/>
    </cofactor>
    <text evidence="8 11">Binds 1 Mg(2+) ion per subunit.</text>
</comment>
<dbReference type="GO" id="GO:0003864">
    <property type="term" value="F:3-methyl-2-oxobutanoate hydroxymethyltransferase activity"/>
    <property type="evidence" value="ECO:0007669"/>
    <property type="project" value="UniProtKB-UniRule"/>
</dbReference>
<dbReference type="GO" id="GO:0032259">
    <property type="term" value="P:methylation"/>
    <property type="evidence" value="ECO:0007669"/>
    <property type="project" value="UniProtKB-KW"/>
</dbReference>
<keyword evidence="13" id="KW-1185">Reference proteome</keyword>
<dbReference type="PIRSF" id="PIRSF000388">
    <property type="entry name" value="Pantoate_hydroxy_MeTrfase"/>
    <property type="match status" value="1"/>
</dbReference>
<keyword evidence="8 11" id="KW-0460">Magnesium</keyword>
<evidence type="ECO:0000313" key="12">
    <source>
        <dbReference type="EMBL" id="TCK18998.1"/>
    </source>
</evidence>
<dbReference type="InterPro" id="IPR040442">
    <property type="entry name" value="Pyrv_kinase-like_dom_sf"/>
</dbReference>
<feature type="binding site" evidence="8 11">
    <location>
        <position position="48"/>
    </location>
    <ligand>
        <name>Mg(2+)</name>
        <dbReference type="ChEBI" id="CHEBI:18420"/>
    </ligand>
</feature>
<keyword evidence="6 8" id="KW-0479">Metal-binding</keyword>
<feature type="active site" description="Proton acceptor" evidence="8 9">
    <location>
        <position position="185"/>
    </location>
</feature>
<comment type="catalytic activity">
    <reaction evidence="8">
        <text>(6R)-5,10-methylene-5,6,7,8-tetrahydrofolate + 3-methyl-2-oxobutanoate + H2O = 2-dehydropantoate + (6S)-5,6,7,8-tetrahydrofolate</text>
        <dbReference type="Rhea" id="RHEA:11824"/>
        <dbReference type="ChEBI" id="CHEBI:11561"/>
        <dbReference type="ChEBI" id="CHEBI:11851"/>
        <dbReference type="ChEBI" id="CHEBI:15377"/>
        <dbReference type="ChEBI" id="CHEBI:15636"/>
        <dbReference type="ChEBI" id="CHEBI:57453"/>
        <dbReference type="EC" id="2.1.2.11"/>
    </reaction>
</comment>
<dbReference type="GO" id="GO:0015940">
    <property type="term" value="P:pantothenate biosynthetic process"/>
    <property type="evidence" value="ECO:0007669"/>
    <property type="project" value="UniProtKB-UniRule"/>
</dbReference>
<dbReference type="PANTHER" id="PTHR20881">
    <property type="entry name" value="3-METHYL-2-OXOBUTANOATE HYDROXYMETHYLTRANSFERASE"/>
    <property type="match status" value="1"/>
</dbReference>
<comment type="subunit">
    <text evidence="3 8">Homodecamer; pentamer of dimers.</text>
</comment>
<evidence type="ECO:0000256" key="3">
    <source>
        <dbReference type="ARBA" id="ARBA00011424"/>
    </source>
</evidence>
<dbReference type="NCBIfam" id="TIGR00222">
    <property type="entry name" value="panB"/>
    <property type="match status" value="1"/>
</dbReference>
<gene>
    <name evidence="8" type="primary">panB</name>
    <name evidence="12" type="ORF">DFR30_2289</name>
</gene>
<feature type="binding site" evidence="8 11">
    <location>
        <position position="118"/>
    </location>
    <ligand>
        <name>Mg(2+)</name>
        <dbReference type="ChEBI" id="CHEBI:18420"/>
    </ligand>
</feature>
<reference evidence="12 13" key="1">
    <citation type="submission" date="2019-03" db="EMBL/GenBank/DDBJ databases">
        <title>Genomic Encyclopedia of Type Strains, Phase IV (KMG-IV): sequencing the most valuable type-strain genomes for metagenomic binning, comparative biology and taxonomic classification.</title>
        <authorList>
            <person name="Goeker M."/>
        </authorList>
    </citation>
    <scope>NUCLEOTIDE SEQUENCE [LARGE SCALE GENOMIC DNA]</scope>
    <source>
        <strain evidence="12 13">DSM 19610</strain>
    </source>
</reference>
<dbReference type="NCBIfam" id="NF001452">
    <property type="entry name" value="PRK00311.1"/>
    <property type="match status" value="1"/>
</dbReference>
<dbReference type="GO" id="GO:0000287">
    <property type="term" value="F:magnesium ion binding"/>
    <property type="evidence" value="ECO:0007669"/>
    <property type="project" value="TreeGrafter"/>
</dbReference>
<comment type="subcellular location">
    <subcellularLocation>
        <location evidence="8">Cytoplasm</location>
    </subcellularLocation>
</comment>
<protein>
    <recommendedName>
        <fullName evidence="8">3-methyl-2-oxobutanoate hydroxymethyltransferase</fullName>
        <ecNumber evidence="8">2.1.2.11</ecNumber>
    </recommendedName>
    <alternativeName>
        <fullName evidence="8">Ketopantoate hydroxymethyltransferase</fullName>
        <shortName evidence="8">KPHMT</shortName>
    </alternativeName>
</protein>
<dbReference type="PANTHER" id="PTHR20881:SF0">
    <property type="entry name" value="3-METHYL-2-OXOBUTANOATE HYDROXYMETHYLTRANSFERASE"/>
    <property type="match status" value="1"/>
</dbReference>
<keyword evidence="8" id="KW-0963">Cytoplasm</keyword>
<dbReference type="OrthoDB" id="9781789at2"/>
<feature type="binding site" evidence="8 11">
    <location>
        <position position="87"/>
    </location>
    <ligand>
        <name>Mg(2+)</name>
        <dbReference type="ChEBI" id="CHEBI:18420"/>
    </ligand>
</feature>
<keyword evidence="5 8" id="KW-0808">Transferase</keyword>
<evidence type="ECO:0000256" key="7">
    <source>
        <dbReference type="ARBA" id="ARBA00056497"/>
    </source>
</evidence>
<evidence type="ECO:0000256" key="6">
    <source>
        <dbReference type="ARBA" id="ARBA00022723"/>
    </source>
</evidence>
<proteinExistence type="inferred from homology"/>
<evidence type="ECO:0000256" key="5">
    <source>
        <dbReference type="ARBA" id="ARBA00022679"/>
    </source>
</evidence>
<evidence type="ECO:0000256" key="1">
    <source>
        <dbReference type="ARBA" id="ARBA00005033"/>
    </source>
</evidence>
<comment type="similarity">
    <text evidence="2 8">Belongs to the PanB family.</text>
</comment>
<comment type="caution">
    <text evidence="12">The sequence shown here is derived from an EMBL/GenBank/DDBJ whole genome shotgun (WGS) entry which is preliminary data.</text>
</comment>
<feature type="binding site" evidence="8 10">
    <location>
        <position position="87"/>
    </location>
    <ligand>
        <name>3-methyl-2-oxobutanoate</name>
        <dbReference type="ChEBI" id="CHEBI:11851"/>
    </ligand>
</feature>
<evidence type="ECO:0000256" key="10">
    <source>
        <dbReference type="PIRSR" id="PIRSR000388-2"/>
    </source>
</evidence>
<feature type="binding site" evidence="8 10">
    <location>
        <begin position="48"/>
        <end position="49"/>
    </location>
    <ligand>
        <name>3-methyl-2-oxobutanoate</name>
        <dbReference type="ChEBI" id="CHEBI:11851"/>
    </ligand>
</feature>
<comment type="pathway">
    <text evidence="1 8">Cofactor biosynthesis; (R)-pantothenate biosynthesis; (R)-pantoate from 3-methyl-2-oxobutanoate: step 1/2.</text>
</comment>
<dbReference type="CDD" id="cd06557">
    <property type="entry name" value="KPHMT-like"/>
    <property type="match status" value="1"/>
</dbReference>
<dbReference type="Proteomes" id="UP000295707">
    <property type="component" value="Unassembled WGS sequence"/>
</dbReference>